<dbReference type="InterPro" id="IPR002933">
    <property type="entry name" value="Peptidase_M20"/>
</dbReference>
<dbReference type="PANTHER" id="PTHR43808">
    <property type="entry name" value="ACETYLORNITHINE DEACETYLASE"/>
    <property type="match status" value="1"/>
</dbReference>
<evidence type="ECO:0000313" key="1">
    <source>
        <dbReference type="EMBL" id="GMA41302.1"/>
    </source>
</evidence>
<dbReference type="Pfam" id="PF01546">
    <property type="entry name" value="Peptidase_M20"/>
    <property type="match status" value="1"/>
</dbReference>
<dbReference type="InterPro" id="IPR050072">
    <property type="entry name" value="Peptidase_M20A"/>
</dbReference>
<evidence type="ECO:0008006" key="3">
    <source>
        <dbReference type="Google" id="ProtNLM"/>
    </source>
</evidence>
<dbReference type="EMBL" id="BSUO01000001">
    <property type="protein sequence ID" value="GMA41302.1"/>
    <property type="molecule type" value="Genomic_DNA"/>
</dbReference>
<accession>A0ABQ6IX40</accession>
<evidence type="ECO:0000313" key="2">
    <source>
        <dbReference type="Proteomes" id="UP001157126"/>
    </source>
</evidence>
<dbReference type="Proteomes" id="UP001157126">
    <property type="component" value="Unassembled WGS sequence"/>
</dbReference>
<dbReference type="SUPFAM" id="SSF53187">
    <property type="entry name" value="Zn-dependent exopeptidases"/>
    <property type="match status" value="1"/>
</dbReference>
<protein>
    <recommendedName>
        <fullName evidence="3">Acetylornithine deacetylase</fullName>
    </recommendedName>
</protein>
<organism evidence="1 2">
    <name type="scientific">Mobilicoccus caccae</name>
    <dbReference type="NCBI Taxonomy" id="1859295"/>
    <lineage>
        <taxon>Bacteria</taxon>
        <taxon>Bacillati</taxon>
        <taxon>Actinomycetota</taxon>
        <taxon>Actinomycetes</taxon>
        <taxon>Micrococcales</taxon>
        <taxon>Dermatophilaceae</taxon>
        <taxon>Mobilicoccus</taxon>
    </lineage>
</organism>
<dbReference type="Gene3D" id="3.40.630.10">
    <property type="entry name" value="Zn peptidases"/>
    <property type="match status" value="1"/>
</dbReference>
<proteinExistence type="predicted"/>
<reference evidence="2" key="1">
    <citation type="journal article" date="2019" name="Int. J. Syst. Evol. Microbiol.">
        <title>The Global Catalogue of Microorganisms (GCM) 10K type strain sequencing project: providing services to taxonomists for standard genome sequencing and annotation.</title>
        <authorList>
            <consortium name="The Broad Institute Genomics Platform"/>
            <consortium name="The Broad Institute Genome Sequencing Center for Infectious Disease"/>
            <person name="Wu L."/>
            <person name="Ma J."/>
        </authorList>
    </citation>
    <scope>NUCLEOTIDE SEQUENCE [LARGE SCALE GENOMIC DNA]</scope>
    <source>
        <strain evidence="2">NBRC 113072</strain>
    </source>
</reference>
<dbReference type="PANTHER" id="PTHR43808:SF31">
    <property type="entry name" value="N-ACETYL-L-CITRULLINE DEACETYLASE"/>
    <property type="match status" value="1"/>
</dbReference>
<name>A0ABQ6IX40_9MICO</name>
<comment type="caution">
    <text evidence="1">The sequence shown here is derived from an EMBL/GenBank/DDBJ whole genome shotgun (WGS) entry which is preliminary data.</text>
</comment>
<sequence>MRDGRLYGRGSCDMKGFIGAALTAIPEFQAARLSEPIHLVLSYDEEVGCHGGRQLVDDLAELGLTPACASSANPPACG</sequence>
<keyword evidence="2" id="KW-1185">Reference proteome</keyword>
<gene>
    <name evidence="1" type="ORF">GCM10025883_33470</name>
</gene>